<dbReference type="AlphaFoldDB" id="A0A402D1I5"/>
<dbReference type="KEGG" id="ccot:CCAX7_36530"/>
<accession>A0A402D1I5</accession>
<organism evidence="1 2">
    <name type="scientific">Capsulimonas corticalis</name>
    <dbReference type="NCBI Taxonomy" id="2219043"/>
    <lineage>
        <taxon>Bacteria</taxon>
        <taxon>Bacillati</taxon>
        <taxon>Armatimonadota</taxon>
        <taxon>Armatimonadia</taxon>
        <taxon>Capsulimonadales</taxon>
        <taxon>Capsulimonadaceae</taxon>
        <taxon>Capsulimonas</taxon>
    </lineage>
</organism>
<evidence type="ECO:0000313" key="1">
    <source>
        <dbReference type="EMBL" id="BDI31602.1"/>
    </source>
</evidence>
<keyword evidence="2" id="KW-1185">Reference proteome</keyword>
<proteinExistence type="predicted"/>
<dbReference type="EMBL" id="AP025739">
    <property type="protein sequence ID" value="BDI31602.1"/>
    <property type="molecule type" value="Genomic_DNA"/>
</dbReference>
<gene>
    <name evidence="1" type="ORF">CCAX7_36530</name>
</gene>
<dbReference type="Proteomes" id="UP000287394">
    <property type="component" value="Chromosome"/>
</dbReference>
<sequence>MWNVARKAGGWFAKRLCIRPSGKDIEEVMMCELAIKSDCYTASLNVVRSLGTDKKAVGFDVEYMHLDELPGSNKALPLDTQHSLIGAHAIRPIKITSRKGDLDGAQNI</sequence>
<name>A0A402D1I5_9BACT</name>
<reference evidence="1 2" key="1">
    <citation type="journal article" date="2019" name="Int. J. Syst. Evol. Microbiol.">
        <title>Capsulimonas corticalis gen. nov., sp. nov., an aerobic capsulated bacterium, of a novel bacterial order, Capsulimonadales ord. nov., of the class Armatimonadia of the phylum Armatimonadetes.</title>
        <authorList>
            <person name="Li J."/>
            <person name="Kudo C."/>
            <person name="Tonouchi A."/>
        </authorList>
    </citation>
    <scope>NUCLEOTIDE SEQUENCE [LARGE SCALE GENOMIC DNA]</scope>
    <source>
        <strain evidence="1 2">AX-7</strain>
    </source>
</reference>
<protein>
    <submittedName>
        <fullName evidence="1">Uncharacterized protein</fullName>
    </submittedName>
</protein>
<evidence type="ECO:0000313" key="2">
    <source>
        <dbReference type="Proteomes" id="UP000287394"/>
    </source>
</evidence>